<dbReference type="EMBL" id="UINC01012855">
    <property type="protein sequence ID" value="SVA55894.1"/>
    <property type="molecule type" value="Genomic_DNA"/>
</dbReference>
<reference evidence="1" key="1">
    <citation type="submission" date="2018-05" db="EMBL/GenBank/DDBJ databases">
        <authorList>
            <person name="Lanie J.A."/>
            <person name="Ng W.-L."/>
            <person name="Kazmierczak K.M."/>
            <person name="Andrzejewski T.M."/>
            <person name="Davidsen T.M."/>
            <person name="Wayne K.J."/>
            <person name="Tettelin H."/>
            <person name="Glass J.I."/>
            <person name="Rusch D."/>
            <person name="Podicherti R."/>
            <person name="Tsui H.-C.T."/>
            <person name="Winkler M.E."/>
        </authorList>
    </citation>
    <scope>NUCLEOTIDE SEQUENCE</scope>
</reference>
<sequence length="185" mass="21137">MNALVFDNDGNLFIRKESGLEYTFENVDAPALGFEYAMVVYDEDEFKVVEWDGDKPLEEQQQEPLTEGDKELCEQYIANSEPPEGVSLQTQHVNRLEDVVNDHVIRMSGDYGFNDFIMAIYAGREGSNHPYRSNARRVLEFADAQNTVLAEVTAEIHTTREDFLKPFEEYVNMLPLPVSLPDHPS</sequence>
<protein>
    <submittedName>
        <fullName evidence="1">Uncharacterized protein</fullName>
    </submittedName>
</protein>
<organism evidence="1">
    <name type="scientific">marine metagenome</name>
    <dbReference type="NCBI Taxonomy" id="408172"/>
    <lineage>
        <taxon>unclassified sequences</taxon>
        <taxon>metagenomes</taxon>
        <taxon>ecological metagenomes</taxon>
    </lineage>
</organism>
<name>A0A381WTS8_9ZZZZ</name>
<evidence type="ECO:0000313" key="1">
    <source>
        <dbReference type="EMBL" id="SVA55894.1"/>
    </source>
</evidence>
<dbReference type="AlphaFoldDB" id="A0A381WTS8"/>
<accession>A0A381WTS8</accession>
<gene>
    <name evidence="1" type="ORF">METZ01_LOCUS108748</name>
</gene>
<proteinExistence type="predicted"/>